<organism evidence="1 2">
    <name type="scientific">Melia azedarach</name>
    <name type="common">Chinaberry tree</name>
    <dbReference type="NCBI Taxonomy" id="155640"/>
    <lineage>
        <taxon>Eukaryota</taxon>
        <taxon>Viridiplantae</taxon>
        <taxon>Streptophyta</taxon>
        <taxon>Embryophyta</taxon>
        <taxon>Tracheophyta</taxon>
        <taxon>Spermatophyta</taxon>
        <taxon>Magnoliopsida</taxon>
        <taxon>eudicotyledons</taxon>
        <taxon>Gunneridae</taxon>
        <taxon>Pentapetalae</taxon>
        <taxon>rosids</taxon>
        <taxon>malvids</taxon>
        <taxon>Sapindales</taxon>
        <taxon>Meliaceae</taxon>
        <taxon>Melia</taxon>
    </lineage>
</organism>
<protein>
    <submittedName>
        <fullName evidence="1">Uncharacterized protein</fullName>
    </submittedName>
</protein>
<comment type="caution">
    <text evidence="1">The sequence shown here is derived from an EMBL/GenBank/DDBJ whole genome shotgun (WGS) entry which is preliminary data.</text>
</comment>
<gene>
    <name evidence="1" type="ORF">OWV82_008338</name>
</gene>
<accession>A0ACC1YB68</accession>
<evidence type="ECO:0000313" key="1">
    <source>
        <dbReference type="EMBL" id="KAJ4720523.1"/>
    </source>
</evidence>
<sequence>MVFQLLSIAVSFRTWEEVMLCWRNIDYRQENTLDCLASSQVDSCRCYNIYDVKGKGIAECRLNAFIYL</sequence>
<dbReference type="EMBL" id="CM051397">
    <property type="protein sequence ID" value="KAJ4720523.1"/>
    <property type="molecule type" value="Genomic_DNA"/>
</dbReference>
<keyword evidence="2" id="KW-1185">Reference proteome</keyword>
<name>A0ACC1YB68_MELAZ</name>
<evidence type="ECO:0000313" key="2">
    <source>
        <dbReference type="Proteomes" id="UP001164539"/>
    </source>
</evidence>
<dbReference type="Proteomes" id="UP001164539">
    <property type="component" value="Chromosome 4"/>
</dbReference>
<proteinExistence type="predicted"/>
<reference evidence="1 2" key="1">
    <citation type="journal article" date="2023" name="Science">
        <title>Complex scaffold remodeling in plant triterpene biosynthesis.</title>
        <authorList>
            <person name="De La Pena R."/>
            <person name="Hodgson H."/>
            <person name="Liu J.C."/>
            <person name="Stephenson M.J."/>
            <person name="Martin A.C."/>
            <person name="Owen C."/>
            <person name="Harkess A."/>
            <person name="Leebens-Mack J."/>
            <person name="Jimenez L.E."/>
            <person name="Osbourn A."/>
            <person name="Sattely E.S."/>
        </authorList>
    </citation>
    <scope>NUCLEOTIDE SEQUENCE [LARGE SCALE GENOMIC DNA]</scope>
    <source>
        <strain evidence="2">cv. JPN11</strain>
        <tissue evidence="1">Leaf</tissue>
    </source>
</reference>